<evidence type="ECO:0000256" key="1">
    <source>
        <dbReference type="SAM" id="Phobius"/>
    </source>
</evidence>
<proteinExistence type="predicted"/>
<feature type="transmembrane region" description="Helical" evidence="1">
    <location>
        <begin position="55"/>
        <end position="76"/>
    </location>
</feature>
<feature type="transmembrane region" description="Helical" evidence="1">
    <location>
        <begin position="26"/>
        <end position="43"/>
    </location>
</feature>
<feature type="transmembrane region" description="Helical" evidence="1">
    <location>
        <begin position="122"/>
        <end position="143"/>
    </location>
</feature>
<dbReference type="OrthoDB" id="8533047at2"/>
<keyword evidence="1" id="KW-1133">Transmembrane helix</keyword>
<organism evidence="2 3">
    <name type="scientific">Sandarakinorhabdus cyanobacteriorum</name>
    <dbReference type="NCBI Taxonomy" id="1981098"/>
    <lineage>
        <taxon>Bacteria</taxon>
        <taxon>Pseudomonadati</taxon>
        <taxon>Pseudomonadota</taxon>
        <taxon>Alphaproteobacteria</taxon>
        <taxon>Sphingomonadales</taxon>
        <taxon>Sphingosinicellaceae</taxon>
        <taxon>Sandarakinorhabdus</taxon>
    </lineage>
</organism>
<keyword evidence="3" id="KW-1185">Reference proteome</keyword>
<protein>
    <recommendedName>
        <fullName evidence="4">Ferric reductase like transmembrane component</fullName>
    </recommendedName>
</protein>
<name>A0A255YNV7_9SPHN</name>
<feature type="transmembrane region" description="Helical" evidence="1">
    <location>
        <begin position="264"/>
        <end position="290"/>
    </location>
</feature>
<feature type="transmembrane region" description="Helical" evidence="1">
    <location>
        <begin position="96"/>
        <end position="116"/>
    </location>
</feature>
<dbReference type="AlphaFoldDB" id="A0A255YNV7"/>
<evidence type="ECO:0000313" key="2">
    <source>
        <dbReference type="EMBL" id="OYQ30869.1"/>
    </source>
</evidence>
<dbReference type="Proteomes" id="UP000216991">
    <property type="component" value="Unassembled WGS sequence"/>
</dbReference>
<accession>A0A255YNV7</accession>
<keyword evidence="1" id="KW-0812">Transmembrane</keyword>
<evidence type="ECO:0008006" key="4">
    <source>
        <dbReference type="Google" id="ProtNLM"/>
    </source>
</evidence>
<comment type="caution">
    <text evidence="2">The sequence shown here is derived from an EMBL/GenBank/DDBJ whole genome shotgun (WGS) entry which is preliminary data.</text>
</comment>
<dbReference type="EMBL" id="NOXT01000098">
    <property type="protein sequence ID" value="OYQ30869.1"/>
    <property type="molecule type" value="Genomic_DNA"/>
</dbReference>
<keyword evidence="1" id="KW-0472">Membrane</keyword>
<evidence type="ECO:0000313" key="3">
    <source>
        <dbReference type="Proteomes" id="UP000216991"/>
    </source>
</evidence>
<sequence>MTGKAVARAPRDTAHEGFLNHKRARWAKVAGTLSLVALLSYMLTDPTPRHNGGTWLGYTLGSIGAGLIVWLSLLGVRKRVIGSKPFSLKGWTSAHVYLGLSLIVIGTLHTGFQLGWNVHTLAWALMMIVILSGLWGISLYATLPEKLSANRGEVTQQQMLEAIRTLDRQLDLAAQPLGADDAALVRMSLEECRIAGSLGQRLSGNYASDGNARALAAIGEKVMAGLRSGRADERLQQIQFLLERKEAALAQARRHIAMKARLELWLYIHVPVTIALLAALFAHILSVFLYW</sequence>
<gene>
    <name evidence="2" type="ORF">CHU93_06280</name>
</gene>
<reference evidence="2 3" key="1">
    <citation type="submission" date="2017-07" db="EMBL/GenBank/DDBJ databases">
        <title>Sandarakinorhabdus cyanobacteriorum sp. nov., a novel bacterium isolated from cyanobacterial aggregates in a eutrophic lake.</title>
        <authorList>
            <person name="Cai H."/>
        </authorList>
    </citation>
    <scope>NUCLEOTIDE SEQUENCE [LARGE SCALE GENOMIC DNA]</scope>
    <source>
        <strain evidence="2 3">TH057</strain>
    </source>
</reference>